<dbReference type="Proteomes" id="UP000321901">
    <property type="component" value="Unassembled WGS sequence"/>
</dbReference>
<evidence type="ECO:0000313" key="2">
    <source>
        <dbReference type="Proteomes" id="UP000321901"/>
    </source>
</evidence>
<name>A0A511Z8K1_9BACL</name>
<dbReference type="EMBL" id="BJYL01000026">
    <property type="protein sequence ID" value="GEN83776.1"/>
    <property type="molecule type" value="Genomic_DNA"/>
</dbReference>
<gene>
    <name evidence="1" type="ORF">SLU01_20880</name>
</gene>
<proteinExistence type="predicted"/>
<accession>A0A511Z8K1</accession>
<evidence type="ECO:0000313" key="1">
    <source>
        <dbReference type="EMBL" id="GEN83776.1"/>
    </source>
</evidence>
<organism evidence="1 2">
    <name type="scientific">Sporosarcina luteola</name>
    <dbReference type="NCBI Taxonomy" id="582850"/>
    <lineage>
        <taxon>Bacteria</taxon>
        <taxon>Bacillati</taxon>
        <taxon>Bacillota</taxon>
        <taxon>Bacilli</taxon>
        <taxon>Bacillales</taxon>
        <taxon>Caryophanaceae</taxon>
        <taxon>Sporosarcina</taxon>
    </lineage>
</organism>
<dbReference type="AlphaFoldDB" id="A0A511Z8K1"/>
<reference evidence="1 2" key="1">
    <citation type="submission" date="2019-07" db="EMBL/GenBank/DDBJ databases">
        <title>Whole genome shotgun sequence of Sporosarcina luteola NBRC 105378.</title>
        <authorList>
            <person name="Hosoyama A."/>
            <person name="Uohara A."/>
            <person name="Ohji S."/>
            <person name="Ichikawa N."/>
        </authorList>
    </citation>
    <scope>NUCLEOTIDE SEQUENCE [LARGE SCALE GENOMIC DNA]</scope>
    <source>
        <strain evidence="1 2">NBRC 105378</strain>
    </source>
</reference>
<protein>
    <submittedName>
        <fullName evidence="1">Uncharacterized protein</fullName>
    </submittedName>
</protein>
<sequence length="162" mass="18261">MDFQSFSGRVIRIDDFPGRHNDPLTGCYKLFTVQDRNGSVVNFVIEPETYFVDHALVKVGDRVTGYYDANAPAPLIYPPQYRTIVMAKDRSNQFVKVDFFNNQLISSDGSLKLNLSRDTEMVLENGQAFTLYPANRDLVVIYGATTRSIPAQTTPNKIIVLC</sequence>
<comment type="caution">
    <text evidence="1">The sequence shown here is derived from an EMBL/GenBank/DDBJ whole genome shotgun (WGS) entry which is preliminary data.</text>
</comment>
<keyword evidence="2" id="KW-1185">Reference proteome</keyword>